<dbReference type="Gene3D" id="1.10.10.10">
    <property type="entry name" value="Winged helix-like DNA-binding domain superfamily/Winged helix DNA-binding domain"/>
    <property type="match status" value="1"/>
</dbReference>
<dbReference type="RefSeq" id="WP_184844579.1">
    <property type="nucleotide sequence ID" value="NZ_JACHMN010000003.1"/>
</dbReference>
<dbReference type="InterPro" id="IPR036390">
    <property type="entry name" value="WH_DNA-bd_sf"/>
</dbReference>
<evidence type="ECO:0000313" key="2">
    <source>
        <dbReference type="Proteomes" id="UP000587527"/>
    </source>
</evidence>
<dbReference type="EMBL" id="JACHMN010000003">
    <property type="protein sequence ID" value="MBB5873409.1"/>
    <property type="molecule type" value="Genomic_DNA"/>
</dbReference>
<proteinExistence type="predicted"/>
<dbReference type="SUPFAM" id="SSF46785">
    <property type="entry name" value="Winged helix' DNA-binding domain"/>
    <property type="match status" value="1"/>
</dbReference>
<reference evidence="1 2" key="1">
    <citation type="submission" date="2020-08" db="EMBL/GenBank/DDBJ databases">
        <title>Sequencing the genomes of 1000 actinobacteria strains.</title>
        <authorList>
            <person name="Klenk H.-P."/>
        </authorList>
    </citation>
    <scope>NUCLEOTIDE SEQUENCE [LARGE SCALE GENOMIC DNA]</scope>
    <source>
        <strain evidence="1 2">DSM 45362</strain>
    </source>
</reference>
<protein>
    <submittedName>
        <fullName evidence="1">DNA-binding PadR family transcriptional regulator</fullName>
    </submittedName>
</protein>
<sequence>MTLALDEILLVLLSREPASAYDLQRRHTQIFDSHRPVELGRVQAAVNRLERSGYLYVDTVTPLAKGYQNRPACALTVSGRRRQRSWLADVPEGASIEEFYVRGVLAVASADRETFDAFLRSSLTVIRQRQQGLADPAPDSPPALHAKVAFEQQMTGALLAWLQLLPGQRGHRADILPAPTTYP</sequence>
<dbReference type="Proteomes" id="UP000587527">
    <property type="component" value="Unassembled WGS sequence"/>
</dbReference>
<keyword evidence="2" id="KW-1185">Reference proteome</keyword>
<dbReference type="InterPro" id="IPR036388">
    <property type="entry name" value="WH-like_DNA-bd_sf"/>
</dbReference>
<dbReference type="AlphaFoldDB" id="A0A841C282"/>
<accession>A0A841C282</accession>
<keyword evidence="1" id="KW-0238">DNA-binding</keyword>
<dbReference type="GO" id="GO:0003677">
    <property type="term" value="F:DNA binding"/>
    <property type="evidence" value="ECO:0007669"/>
    <property type="project" value="UniProtKB-KW"/>
</dbReference>
<organism evidence="1 2">
    <name type="scientific">Allocatelliglobosispora scoriae</name>
    <dbReference type="NCBI Taxonomy" id="643052"/>
    <lineage>
        <taxon>Bacteria</taxon>
        <taxon>Bacillati</taxon>
        <taxon>Actinomycetota</taxon>
        <taxon>Actinomycetes</taxon>
        <taxon>Micromonosporales</taxon>
        <taxon>Micromonosporaceae</taxon>
        <taxon>Allocatelliglobosispora</taxon>
    </lineage>
</organism>
<comment type="caution">
    <text evidence="1">The sequence shown here is derived from an EMBL/GenBank/DDBJ whole genome shotgun (WGS) entry which is preliminary data.</text>
</comment>
<name>A0A841C282_9ACTN</name>
<evidence type="ECO:0000313" key="1">
    <source>
        <dbReference type="EMBL" id="MBB5873409.1"/>
    </source>
</evidence>
<gene>
    <name evidence="1" type="ORF">F4553_006843</name>
</gene>